<proteinExistence type="predicted"/>
<protein>
    <submittedName>
        <fullName evidence="1">Uncharacterized protein</fullName>
    </submittedName>
</protein>
<accession>A0ABP7ZLM4</accession>
<evidence type="ECO:0000313" key="2">
    <source>
        <dbReference type="Proteomes" id="UP001415169"/>
    </source>
</evidence>
<keyword evidence="2" id="KW-1185">Reference proteome</keyword>
<gene>
    <name evidence="1" type="ORF">GCM10022286_23550</name>
</gene>
<reference evidence="1" key="1">
    <citation type="journal article" date="2014" name="Int. J. Syst. Evol. Microbiol.">
        <title>Complete genome of a new Firmicutes species belonging to the dominant human colonic microbiota ('Ruminococcus bicirculans') reveals two chromosomes and a selective capacity to utilize plant glucans.</title>
        <authorList>
            <consortium name="NISC Comparative Sequencing Program"/>
            <person name="Wegmann U."/>
            <person name="Louis P."/>
            <person name="Goesmann A."/>
            <person name="Henrissat B."/>
            <person name="Duncan S.H."/>
            <person name="Flint H.J."/>
        </authorList>
    </citation>
    <scope>NUCLEOTIDE SEQUENCE</scope>
    <source>
        <strain evidence="1">JCM 17590</strain>
    </source>
</reference>
<sequence>MLTQTYRGAREALPWPVAGERGCGTERAGQRSRAVTDRLAGVRPSVARRIVLQVRERSADRVTVPDVVGLPFHVGRDVAHDAGVVLANPDPDGPPIGALAWPGLFYIISQRPAAGTILYRWDSVAVDVVSYGSTDSGALVIRPDTPPADVGHAEPERDFFVDLAESDDSVN</sequence>
<dbReference type="EMBL" id="BAABBV010000001">
    <property type="protein sequence ID" value="GAA4163292.1"/>
    <property type="molecule type" value="Genomic_DNA"/>
</dbReference>
<comment type="caution">
    <text evidence="1">The sequence shown here is derived from an EMBL/GenBank/DDBJ whole genome shotgun (WGS) entry which is preliminary data.</text>
</comment>
<dbReference type="Proteomes" id="UP001415169">
    <property type="component" value="Unassembled WGS sequence"/>
</dbReference>
<name>A0ABP7ZLM4_9MICO</name>
<organism evidence="1 2">
    <name type="scientific">Gryllotalpicola daejeonensis</name>
    <dbReference type="NCBI Taxonomy" id="993087"/>
    <lineage>
        <taxon>Bacteria</taxon>
        <taxon>Bacillati</taxon>
        <taxon>Actinomycetota</taxon>
        <taxon>Actinomycetes</taxon>
        <taxon>Micrococcales</taxon>
        <taxon>Microbacteriaceae</taxon>
        <taxon>Gryllotalpicola</taxon>
    </lineage>
</organism>
<evidence type="ECO:0000313" key="1">
    <source>
        <dbReference type="EMBL" id="GAA4163292.1"/>
    </source>
</evidence>
<reference evidence="1" key="2">
    <citation type="submission" date="2023-12" db="EMBL/GenBank/DDBJ databases">
        <authorList>
            <person name="Sun Q."/>
            <person name="Inoue M."/>
        </authorList>
    </citation>
    <scope>NUCLEOTIDE SEQUENCE</scope>
    <source>
        <strain evidence="1">JCM 17590</strain>
    </source>
</reference>